<gene>
    <name evidence="3" type="ORF">H2LOC_004075</name>
</gene>
<dbReference type="Gene3D" id="3.30.1950.10">
    <property type="entry name" value="wza like domain"/>
    <property type="match status" value="1"/>
</dbReference>
<dbReference type="Pfam" id="PF02563">
    <property type="entry name" value="Poly_export"/>
    <property type="match status" value="1"/>
</dbReference>
<keyword evidence="4" id="KW-1185">Reference proteome</keyword>
<reference evidence="3 4" key="1">
    <citation type="submission" date="2019-11" db="EMBL/GenBank/DDBJ databases">
        <title>The genome sequence of Methylocystis heyeri.</title>
        <authorList>
            <person name="Oshkin I.Y."/>
            <person name="Miroshnikov K."/>
            <person name="Dedysh S.N."/>
        </authorList>
    </citation>
    <scope>NUCLEOTIDE SEQUENCE [LARGE SCALE GENOMIC DNA]</scope>
    <source>
        <strain evidence="3 4">H2</strain>
    </source>
</reference>
<dbReference type="OrthoDB" id="197007at2"/>
<keyword evidence="1" id="KW-0732">Signal</keyword>
<dbReference type="InterPro" id="IPR003715">
    <property type="entry name" value="Poly_export_N"/>
</dbReference>
<protein>
    <submittedName>
        <fullName evidence="3">Polysaccharide export protein</fullName>
    </submittedName>
</protein>
<sequence length="194" mass="21001">MRIPRLWGAVLLICLTCAGCDTTSNLGPLSPEELDALNKSVEASPTLQAGEKIRITVFGEDRLSGEYEIDPAGYVSLPLAGNVKASGLSKPQLEQALAKKFRSEYLRDPKVTVDVASFRPFFIFGEVARPGKYPFESGLNAITATTLAGGSTYRASRTKILIQHSGEAGFHEYSLAPNVPVLPGDLIKVPERFF</sequence>
<accession>A0A6B8KLK9</accession>
<dbReference type="AlphaFoldDB" id="A0A6B8KLK9"/>
<organism evidence="3 4">
    <name type="scientific">Methylocystis heyeri</name>
    <dbReference type="NCBI Taxonomy" id="391905"/>
    <lineage>
        <taxon>Bacteria</taxon>
        <taxon>Pseudomonadati</taxon>
        <taxon>Pseudomonadota</taxon>
        <taxon>Alphaproteobacteria</taxon>
        <taxon>Hyphomicrobiales</taxon>
        <taxon>Methylocystaceae</taxon>
        <taxon>Methylocystis</taxon>
    </lineage>
</organism>
<evidence type="ECO:0000313" key="3">
    <source>
        <dbReference type="EMBL" id="QGM47945.1"/>
    </source>
</evidence>
<evidence type="ECO:0000259" key="2">
    <source>
        <dbReference type="Pfam" id="PF02563"/>
    </source>
</evidence>
<name>A0A6B8KLK9_9HYPH</name>
<dbReference type="KEGG" id="mhey:H2LOC_004075"/>
<evidence type="ECO:0000313" key="4">
    <source>
        <dbReference type="Proteomes" id="UP000309061"/>
    </source>
</evidence>
<dbReference type="PANTHER" id="PTHR33619:SF3">
    <property type="entry name" value="POLYSACCHARIDE EXPORT PROTEIN GFCE-RELATED"/>
    <property type="match status" value="1"/>
</dbReference>
<dbReference type="PANTHER" id="PTHR33619">
    <property type="entry name" value="POLYSACCHARIDE EXPORT PROTEIN GFCE-RELATED"/>
    <property type="match status" value="1"/>
</dbReference>
<proteinExistence type="predicted"/>
<feature type="domain" description="Polysaccharide export protein N-terminal" evidence="2">
    <location>
        <begin position="43"/>
        <end position="115"/>
    </location>
</feature>
<dbReference type="GO" id="GO:0015159">
    <property type="term" value="F:polysaccharide transmembrane transporter activity"/>
    <property type="evidence" value="ECO:0007669"/>
    <property type="project" value="InterPro"/>
</dbReference>
<dbReference type="EMBL" id="CP046052">
    <property type="protein sequence ID" value="QGM47945.1"/>
    <property type="molecule type" value="Genomic_DNA"/>
</dbReference>
<dbReference type="Proteomes" id="UP000309061">
    <property type="component" value="Chromosome"/>
</dbReference>
<evidence type="ECO:0000256" key="1">
    <source>
        <dbReference type="ARBA" id="ARBA00022729"/>
    </source>
</evidence>
<dbReference type="InterPro" id="IPR049712">
    <property type="entry name" value="Poly_export"/>
</dbReference>